<keyword evidence="11" id="KW-0472">Membrane</keyword>
<dbReference type="SUPFAM" id="SSF161008">
    <property type="entry name" value="Viral glycoprotein ectodomain-like"/>
    <property type="match status" value="1"/>
</dbReference>
<keyword evidence="7" id="KW-0378">Hydrolase</keyword>
<evidence type="ECO:0000313" key="15">
    <source>
        <dbReference type="Proteomes" id="UP000298663"/>
    </source>
</evidence>
<dbReference type="InterPro" id="IPR041588">
    <property type="entry name" value="Integrase_H2C2"/>
</dbReference>
<gene>
    <name evidence="14" type="ORF">L596_005734</name>
</gene>
<dbReference type="InterPro" id="IPR000477">
    <property type="entry name" value="RT_dom"/>
</dbReference>
<dbReference type="CDD" id="cd00303">
    <property type="entry name" value="retropepsin_like"/>
    <property type="match status" value="2"/>
</dbReference>
<comment type="caution">
    <text evidence="14">The sequence shown here is derived from an EMBL/GenBank/DDBJ whole genome shotgun (WGS) entry which is preliminary data.</text>
</comment>
<evidence type="ECO:0000256" key="10">
    <source>
        <dbReference type="SAM" id="MobiDB-lite"/>
    </source>
</evidence>
<protein>
    <recommendedName>
        <fullName evidence="1">RNA-directed DNA polymerase</fullName>
        <ecNumber evidence="1">2.7.7.49</ecNumber>
    </recommendedName>
</protein>
<dbReference type="Pfam" id="PF17921">
    <property type="entry name" value="Integrase_H2C2"/>
    <property type="match status" value="1"/>
</dbReference>
<dbReference type="Gene3D" id="3.30.420.10">
    <property type="entry name" value="Ribonuclease H-like superfamily/Ribonuclease H"/>
    <property type="match status" value="1"/>
</dbReference>
<dbReference type="InterPro" id="IPR041577">
    <property type="entry name" value="RT_RNaseH_2"/>
</dbReference>
<evidence type="ECO:0000256" key="9">
    <source>
        <dbReference type="ARBA" id="ARBA00023268"/>
    </source>
</evidence>
<dbReference type="InterPro" id="IPR050951">
    <property type="entry name" value="Retrovirus_Pol_polyprotein"/>
</dbReference>
<feature type="transmembrane region" description="Helical" evidence="11">
    <location>
        <begin position="747"/>
        <end position="770"/>
    </location>
</feature>
<evidence type="ECO:0000256" key="11">
    <source>
        <dbReference type="SAM" id="Phobius"/>
    </source>
</evidence>
<dbReference type="FunFam" id="3.30.70.270:FF:000020">
    <property type="entry name" value="Transposon Tf2-6 polyprotein-like Protein"/>
    <property type="match status" value="1"/>
</dbReference>
<dbReference type="PANTHER" id="PTHR37984:SF5">
    <property type="entry name" value="PROTEIN NYNRIN-LIKE"/>
    <property type="match status" value="1"/>
</dbReference>
<evidence type="ECO:0000256" key="1">
    <source>
        <dbReference type="ARBA" id="ARBA00012493"/>
    </source>
</evidence>
<dbReference type="Pfam" id="PF24664">
    <property type="entry name" value="Monjiviricetes_fusion"/>
    <property type="match status" value="1"/>
</dbReference>
<dbReference type="GO" id="GO:0003964">
    <property type="term" value="F:RNA-directed DNA polymerase activity"/>
    <property type="evidence" value="ECO:0007669"/>
    <property type="project" value="UniProtKB-KW"/>
</dbReference>
<dbReference type="SUPFAM" id="SSF56672">
    <property type="entry name" value="DNA/RNA polymerases"/>
    <property type="match status" value="1"/>
</dbReference>
<keyword evidence="3" id="KW-0808">Transferase</keyword>
<keyword evidence="8" id="KW-0695">RNA-directed DNA polymerase</keyword>
<dbReference type="SUPFAM" id="SSF50630">
    <property type="entry name" value="Acid proteases"/>
    <property type="match status" value="2"/>
</dbReference>
<dbReference type="EMBL" id="AZBU02000001">
    <property type="protein sequence ID" value="TMS39164.1"/>
    <property type="molecule type" value="Genomic_DNA"/>
</dbReference>
<dbReference type="FunFam" id="1.10.340.70:FF:000001">
    <property type="entry name" value="Retrovirus-related Pol polyprotein from transposon gypsy-like Protein"/>
    <property type="match status" value="1"/>
</dbReference>
<dbReference type="GO" id="GO:0008233">
    <property type="term" value="F:peptidase activity"/>
    <property type="evidence" value="ECO:0007669"/>
    <property type="project" value="UniProtKB-KW"/>
</dbReference>
<evidence type="ECO:0000313" key="14">
    <source>
        <dbReference type="EMBL" id="TMS39164.1"/>
    </source>
</evidence>
<dbReference type="GO" id="GO:0006508">
    <property type="term" value="P:proteolysis"/>
    <property type="evidence" value="ECO:0007669"/>
    <property type="project" value="UniProtKB-KW"/>
</dbReference>
<dbReference type="Gene3D" id="3.10.20.370">
    <property type="match status" value="1"/>
</dbReference>
<keyword evidence="5" id="KW-0540">Nuclease</keyword>
<dbReference type="CDD" id="cd09274">
    <property type="entry name" value="RNase_HI_RT_Ty3"/>
    <property type="match status" value="1"/>
</dbReference>
<dbReference type="PROSITE" id="PS50878">
    <property type="entry name" value="RT_POL"/>
    <property type="match status" value="1"/>
</dbReference>
<dbReference type="Gene3D" id="1.20.5.1890">
    <property type="match status" value="1"/>
</dbReference>
<sequence length="2059" mass="228573">MCGVSAPAFYTAPPLDKICSIPPSGDTPVELNVTLYVPDALKFSFEGYKCMKVIRTGHFHPGWFPLGNKVAKHFEATTVAECLEMATDRKINGEGLVQESSTLWHSVPTVYSQWHFYVPEQTDTRYVIQKGQFRALSNTSMVSDLGSVTGCLLPNSSCVMNATGETFVWTPPRLADLCYHSERGTFPAIRDGNKFIIEQMQAALVLAEDQSPSHCLPDTLRMENDVFVKVRKPISEPNNLARFRRNTLPLPELLLEFLRGYSTDNLIGLEDPSSSEPAAAPESVTVQAQPPSSRFRRHVTSTPRATTADERPWFERPYVIERRGANGTILTEIVNPLGDGSSDSVTEGSGDGSDELESSGEATAQPTLYEELFALLREQTPDRKSRELLPPRPIKADWNATEFMTLLGKWNRRSVAEALEAMTTSEPITTTTVPPSTTTATQTPTELRWPESFMPHLFNPFRQPARRFPRSVPSGTSSETNTSDSVPSGQQSEIGVPSADMVAQEIFTRLQYLLYTVDVAAKANFDHLWTQICQVHNRQVAVVRTILNQDPTAGVRLWLGRDDIYAERAGDALRVATCLQVNATEVYFDHKVDNRCFDAMPVKVQDDILFVRPGTSDLVAQATEIPCAKVVTPIRRNSSGWFSPEGQVHMFSQPDLIQYERKALNETFAAPRLFQSELVGVLQSVSMLAAHGQRLAELENLVRKQSIEDYGAEGAVSYGAFADQVGTSSVKWTQAWYDKFTDFLAAYLLYVIGVGILILILVIGVLLYVFRVKVDFLCSLCRSKPHGSPNRGVCAVRPGGAPPSYRFSDSDYRLEHDAFLMTQASRTPEWDLSTHWIPPHQQEADLCDYEPPVWALTTSDSVSIQPFFTSRLGDRDVVALLDTGAGRSLCRFSALPQGIQITQAPNLHPKAVNGTSISVLGTARISISLASRVIEINAIVVKDEHSPVDLLVGRDALTTCAVLIDFAERRITFGSEVVPMIRTPTVTQTPKLVSEFGALQMDQFADESNQFESALTKEGQTTQNCLADLNKETNVTVFGACPALHKLWSTRCASSVLSVKVGIQPLVWVSMGRDQKPTKSLIDSGSALTFCRESVVPGNVRLDPPGLNTAQAVNGTGLEFLGQFRTTLEFGTRKVQHTILVTRDEVCPVDLLVGTDVMARLPSTVLELNKNRIAFGQDTLPIVNSVRPPHQGPVFVRMRSSIICEPRSDTLIPVQIDSQHRKGAWLVSPCRRDLPVIVGHCVVNDFGTGQTYIRALNLSEAPQTLYENTRVGLASPVPVEDKLPVVFATTTTSEGASPELEIPTVPLPSPEVAPDQARQWLLDQIDFSSMALDEKGKQHLREILRECYRAFTTPGNELGCYRGPVRHEIRLQANARPTAQRPYRTSVPFQPEVERQIREMLRLRVIRPSESAFASPIVLVKKADGSFRFAVDYRKLNKITEPQVYYLPLISDLVDSVGSKSIFSTFDFTSGFWQIPMAEADIQKTAFITFMGLFEYLRMPFGLMGAPACFQKVMDRMRREVTAAMFTYLDDVIIASSTPQEHLRDVKQFLEVVERYGMRLKPSKCKFCQLEVRYLGVLVSGGQVRVDPASTAAVRNATQPKTITQLQSFLGLANYFRKFLRDYAQVTAPLYALTKGQRLGTWTSDHTKAFEAVQAALTSPPVLASPRFNSPFIIDTDASNIALGACLLQKGQDGSERPVAFASRTVKGAEKNYSAMELEALAICFALKQFAAYVEGRSDTLVRTDNQPVCAILRKMDLPPRLRRFQLVIQGHDVDLTHRKGKTNSVCDFLSRYPPLAATVGGSSQPPKEAELAASKPALISLEEIRAEQIKVKEYADLISALQLNASSSVEGYELLDGTLRRRTDSNDEESRIVIPYSLRERVIMQLHAAPLVGAHLGIDKTLERLRKRVYWVGMAADARQVVRECEVCQRRKENVQQVFHEPMTIPTELTRPNQQWFIDILGPLPVTSRGFRYVLVVVDGFTKFVTVSPLKDIQARTVAEALVNDAIMTHSVPEAITSDNAAQFTSELFSELCKLLGTNHIRASPYHPQANGRVERLT</sequence>
<dbReference type="FunFam" id="3.10.10.10:FF:000007">
    <property type="entry name" value="Retrovirus-related Pol polyprotein from transposon 17.6-like Protein"/>
    <property type="match status" value="1"/>
</dbReference>
<reference evidence="14 15" key="1">
    <citation type="journal article" date="2015" name="Genome Biol.">
        <title>Comparative genomics of Steinernema reveals deeply conserved gene regulatory networks.</title>
        <authorList>
            <person name="Dillman A.R."/>
            <person name="Macchietto M."/>
            <person name="Porter C.F."/>
            <person name="Rogers A."/>
            <person name="Williams B."/>
            <person name="Antoshechkin I."/>
            <person name="Lee M.M."/>
            <person name="Goodwin Z."/>
            <person name="Lu X."/>
            <person name="Lewis E.E."/>
            <person name="Goodrich-Blair H."/>
            <person name="Stock S.P."/>
            <person name="Adams B.J."/>
            <person name="Sternberg P.W."/>
            <person name="Mortazavi A."/>
        </authorList>
    </citation>
    <scope>NUCLEOTIDE SEQUENCE [LARGE SCALE GENOMIC DNA]</scope>
    <source>
        <strain evidence="14 15">ALL</strain>
    </source>
</reference>
<dbReference type="SUPFAM" id="SSF53098">
    <property type="entry name" value="Ribonuclease H-like"/>
    <property type="match status" value="1"/>
</dbReference>
<feature type="domain" description="Reverse transcriptase" evidence="12">
    <location>
        <begin position="1401"/>
        <end position="1579"/>
    </location>
</feature>
<keyword evidence="4" id="KW-0548">Nucleotidyltransferase</keyword>
<dbReference type="Gene3D" id="3.30.70.270">
    <property type="match status" value="2"/>
</dbReference>
<organism evidence="14 15">
    <name type="scientific">Steinernema carpocapsae</name>
    <name type="common">Entomopathogenic nematode</name>
    <dbReference type="NCBI Taxonomy" id="34508"/>
    <lineage>
        <taxon>Eukaryota</taxon>
        <taxon>Metazoa</taxon>
        <taxon>Ecdysozoa</taxon>
        <taxon>Nematoda</taxon>
        <taxon>Chromadorea</taxon>
        <taxon>Rhabditida</taxon>
        <taxon>Tylenchina</taxon>
        <taxon>Panagrolaimomorpha</taxon>
        <taxon>Strongyloidoidea</taxon>
        <taxon>Steinernematidae</taxon>
        <taxon>Steinernema</taxon>
    </lineage>
</organism>
<feature type="compositionally biased region" description="Low complexity" evidence="10">
    <location>
        <begin position="270"/>
        <end position="283"/>
    </location>
</feature>
<dbReference type="Pfam" id="PF00665">
    <property type="entry name" value="rve"/>
    <property type="match status" value="1"/>
</dbReference>
<dbReference type="Gene3D" id="3.10.10.10">
    <property type="entry name" value="HIV Type 1 Reverse Transcriptase, subunit A, domain 1"/>
    <property type="match status" value="1"/>
</dbReference>
<evidence type="ECO:0000256" key="5">
    <source>
        <dbReference type="ARBA" id="ARBA00022722"/>
    </source>
</evidence>
<keyword evidence="11" id="KW-0812">Transmembrane</keyword>
<dbReference type="InterPro" id="IPR036397">
    <property type="entry name" value="RNaseH_sf"/>
</dbReference>
<evidence type="ECO:0000259" key="13">
    <source>
        <dbReference type="PROSITE" id="PS50994"/>
    </source>
</evidence>
<evidence type="ECO:0000256" key="8">
    <source>
        <dbReference type="ARBA" id="ARBA00022918"/>
    </source>
</evidence>
<proteinExistence type="predicted"/>
<reference evidence="14 15" key="2">
    <citation type="journal article" date="2019" name="G3 (Bethesda)">
        <title>Hybrid Assembly of the Genome of the Entomopathogenic Nematode Steinernema carpocapsae Identifies the X-Chromosome.</title>
        <authorList>
            <person name="Serra L."/>
            <person name="Macchietto M."/>
            <person name="Macias-Munoz A."/>
            <person name="McGill C.J."/>
            <person name="Rodriguez I.M."/>
            <person name="Rodriguez B."/>
            <person name="Murad R."/>
            <person name="Mortazavi A."/>
        </authorList>
    </citation>
    <scope>NUCLEOTIDE SEQUENCE [LARGE SCALE GENOMIC DNA]</scope>
    <source>
        <strain evidence="14 15">ALL</strain>
    </source>
</reference>
<evidence type="ECO:0000256" key="6">
    <source>
        <dbReference type="ARBA" id="ARBA00022759"/>
    </source>
</evidence>
<keyword evidence="15" id="KW-1185">Reference proteome</keyword>
<evidence type="ECO:0000256" key="4">
    <source>
        <dbReference type="ARBA" id="ARBA00022695"/>
    </source>
</evidence>
<feature type="region of interest" description="Disordered" evidence="10">
    <location>
        <begin position="268"/>
        <end position="308"/>
    </location>
</feature>
<feature type="region of interest" description="Disordered" evidence="10">
    <location>
        <begin position="333"/>
        <end position="364"/>
    </location>
</feature>
<dbReference type="GO" id="GO:0015074">
    <property type="term" value="P:DNA integration"/>
    <property type="evidence" value="ECO:0007669"/>
    <property type="project" value="InterPro"/>
</dbReference>
<dbReference type="Gene3D" id="2.40.70.10">
    <property type="entry name" value="Acid Proteases"/>
    <property type="match status" value="2"/>
</dbReference>
<keyword evidence="9" id="KW-0511">Multifunctional enzyme</keyword>
<evidence type="ECO:0000259" key="12">
    <source>
        <dbReference type="PROSITE" id="PS50878"/>
    </source>
</evidence>
<dbReference type="InterPro" id="IPR021109">
    <property type="entry name" value="Peptidase_aspartic_dom_sf"/>
</dbReference>
<dbReference type="PROSITE" id="PS50994">
    <property type="entry name" value="INTEGRASE"/>
    <property type="match status" value="1"/>
</dbReference>
<accession>A0A4U8V176</accession>
<dbReference type="InterPro" id="IPR043502">
    <property type="entry name" value="DNA/RNA_pol_sf"/>
</dbReference>
<dbReference type="GO" id="GO:0003676">
    <property type="term" value="F:nucleic acid binding"/>
    <property type="evidence" value="ECO:0007669"/>
    <property type="project" value="InterPro"/>
</dbReference>
<name>A0A4U8V176_STECR</name>
<dbReference type="PANTHER" id="PTHR37984">
    <property type="entry name" value="PROTEIN CBG26694"/>
    <property type="match status" value="1"/>
</dbReference>
<dbReference type="FunFam" id="3.10.20.370:FF:000001">
    <property type="entry name" value="Retrovirus-related Pol polyprotein from transposon 17.6-like protein"/>
    <property type="match status" value="1"/>
</dbReference>
<dbReference type="GO" id="GO:0004519">
    <property type="term" value="F:endonuclease activity"/>
    <property type="evidence" value="ECO:0007669"/>
    <property type="project" value="UniProtKB-KW"/>
</dbReference>
<dbReference type="Gene3D" id="1.10.340.70">
    <property type="match status" value="1"/>
</dbReference>
<dbReference type="STRING" id="34508.A0A4U8V176"/>
<keyword evidence="11" id="KW-1133">Transmembrane helix</keyword>
<feature type="compositionally biased region" description="Polar residues" evidence="10">
    <location>
        <begin position="473"/>
        <end position="493"/>
    </location>
</feature>
<feature type="domain" description="Integrase catalytic" evidence="13">
    <location>
        <begin position="1949"/>
        <end position="2059"/>
    </location>
</feature>
<dbReference type="GO" id="GO:0042575">
    <property type="term" value="C:DNA polymerase complex"/>
    <property type="evidence" value="ECO:0007669"/>
    <property type="project" value="UniProtKB-ARBA"/>
</dbReference>
<dbReference type="InterPro" id="IPR012337">
    <property type="entry name" value="RNaseH-like_sf"/>
</dbReference>
<feature type="region of interest" description="Disordered" evidence="10">
    <location>
        <begin position="464"/>
        <end position="495"/>
    </location>
</feature>
<dbReference type="OrthoDB" id="5868531at2759"/>
<keyword evidence="2" id="KW-0645">Protease</keyword>
<dbReference type="Proteomes" id="UP000298663">
    <property type="component" value="Unassembled WGS sequence"/>
</dbReference>
<dbReference type="EC" id="2.7.7.49" evidence="1"/>
<dbReference type="InterPro" id="IPR001584">
    <property type="entry name" value="Integrase_cat-core"/>
</dbReference>
<evidence type="ECO:0000256" key="2">
    <source>
        <dbReference type="ARBA" id="ARBA00022670"/>
    </source>
</evidence>
<dbReference type="Pfam" id="PF00078">
    <property type="entry name" value="RVT_1"/>
    <property type="match status" value="1"/>
</dbReference>
<dbReference type="InterPro" id="IPR043128">
    <property type="entry name" value="Rev_trsase/Diguanyl_cyclase"/>
</dbReference>
<evidence type="ECO:0000256" key="7">
    <source>
        <dbReference type="ARBA" id="ARBA00022801"/>
    </source>
</evidence>
<evidence type="ECO:0000256" key="3">
    <source>
        <dbReference type="ARBA" id="ARBA00022679"/>
    </source>
</evidence>
<keyword evidence="6" id="KW-0255">Endonuclease</keyword>
<dbReference type="Pfam" id="PF17919">
    <property type="entry name" value="RT_RNaseH_2"/>
    <property type="match status" value="1"/>
</dbReference>
<dbReference type="CDD" id="cd01647">
    <property type="entry name" value="RT_LTR"/>
    <property type="match status" value="1"/>
</dbReference>